<keyword evidence="2" id="KW-1185">Reference proteome</keyword>
<sequence>MPYFVDWYLKIFSVIFIVPKSLQLKSKYLESIINQCLGQAQKISTSQLLLPAILIKSFSCFYEMAESSWDCFVLLINLPMLSLKVHVKELLLVTFIVTSTWVYM</sequence>
<evidence type="ECO:0000313" key="1">
    <source>
        <dbReference type="EMBL" id="KAJ6394277.1"/>
    </source>
</evidence>
<dbReference type="Proteomes" id="UP001141253">
    <property type="component" value="Chromosome 1"/>
</dbReference>
<name>A0ABQ9C404_9ROSI</name>
<organism evidence="1 2">
    <name type="scientific">Salix suchowensis</name>
    <dbReference type="NCBI Taxonomy" id="1278906"/>
    <lineage>
        <taxon>Eukaryota</taxon>
        <taxon>Viridiplantae</taxon>
        <taxon>Streptophyta</taxon>
        <taxon>Embryophyta</taxon>
        <taxon>Tracheophyta</taxon>
        <taxon>Spermatophyta</taxon>
        <taxon>Magnoliopsida</taxon>
        <taxon>eudicotyledons</taxon>
        <taxon>Gunneridae</taxon>
        <taxon>Pentapetalae</taxon>
        <taxon>rosids</taxon>
        <taxon>fabids</taxon>
        <taxon>Malpighiales</taxon>
        <taxon>Salicaceae</taxon>
        <taxon>Saliceae</taxon>
        <taxon>Salix</taxon>
    </lineage>
</organism>
<gene>
    <name evidence="1" type="ORF">OIU77_023493</name>
</gene>
<evidence type="ECO:0000313" key="2">
    <source>
        <dbReference type="Proteomes" id="UP001141253"/>
    </source>
</evidence>
<reference evidence="1" key="1">
    <citation type="submission" date="2022-10" db="EMBL/GenBank/DDBJ databases">
        <authorList>
            <person name="Hyden B.L."/>
            <person name="Feng K."/>
            <person name="Yates T."/>
            <person name="Jawdy S."/>
            <person name="Smart L.B."/>
            <person name="Muchero W."/>
        </authorList>
    </citation>
    <scope>NUCLEOTIDE SEQUENCE</scope>
    <source>
        <tissue evidence="1">Shoot tip</tissue>
    </source>
</reference>
<dbReference type="EMBL" id="JAPFFI010000005">
    <property type="protein sequence ID" value="KAJ6394277.1"/>
    <property type="molecule type" value="Genomic_DNA"/>
</dbReference>
<reference evidence="1" key="2">
    <citation type="journal article" date="2023" name="Int. J. Mol. Sci.">
        <title>De Novo Assembly and Annotation of 11 Diverse Shrub Willow (Salix) Genomes Reveals Novel Gene Organization in Sex-Linked Regions.</title>
        <authorList>
            <person name="Hyden B."/>
            <person name="Feng K."/>
            <person name="Yates T.B."/>
            <person name="Jawdy S."/>
            <person name="Cereghino C."/>
            <person name="Smart L.B."/>
            <person name="Muchero W."/>
        </authorList>
    </citation>
    <scope>NUCLEOTIDE SEQUENCE</scope>
    <source>
        <tissue evidence="1">Shoot tip</tissue>
    </source>
</reference>
<protein>
    <submittedName>
        <fullName evidence="1">Uncharacterized protein</fullName>
    </submittedName>
</protein>
<comment type="caution">
    <text evidence="1">The sequence shown here is derived from an EMBL/GenBank/DDBJ whole genome shotgun (WGS) entry which is preliminary data.</text>
</comment>
<proteinExistence type="predicted"/>
<accession>A0ABQ9C404</accession>